<evidence type="ECO:0000313" key="1">
    <source>
        <dbReference type="EMBL" id="TFV24242.1"/>
    </source>
</evidence>
<sequence>MTAQELRELAVKALMGKTLAGHRVYSPRDWATREKSYPLLLVQTVYEEKFSKGRNAPQFDTVTTLQIAARIEEFDGELDDDGAMKAQLKLEQLKEEIERAVINSYEITRLIQQFKHIRSQLDLNPDGEGHTGQLVIQMDIEYYQGPEDFYPIEIEPLNGVDIRLEMPDGTVKPGIDIDLPQPLPDGAGGLPADD</sequence>
<dbReference type="EMBL" id="SPSG01000908">
    <property type="protein sequence ID" value="TFV24242.1"/>
    <property type="molecule type" value="Genomic_DNA"/>
</dbReference>
<keyword evidence="1" id="KW-0067">ATP-binding</keyword>
<keyword evidence="1" id="KW-0547">Nucleotide-binding</keyword>
<organism evidence="1">
    <name type="scientific">Serratia marcescens</name>
    <dbReference type="NCBI Taxonomy" id="615"/>
    <lineage>
        <taxon>Bacteria</taxon>
        <taxon>Pseudomonadati</taxon>
        <taxon>Pseudomonadota</taxon>
        <taxon>Gammaproteobacteria</taxon>
        <taxon>Enterobacterales</taxon>
        <taxon>Yersiniaceae</taxon>
        <taxon>Serratia</taxon>
    </lineage>
</organism>
<comment type="caution">
    <text evidence="1">The sequence shown here is derived from an EMBL/GenBank/DDBJ whole genome shotgun (WGS) entry which is preliminary data.</text>
</comment>
<accession>A0A9X8VJV6</accession>
<name>A0A9X8VJV6_SERMA</name>
<dbReference type="AlphaFoldDB" id="A0A9X8VJV6"/>
<proteinExistence type="predicted"/>
<reference evidence="1" key="1">
    <citation type="submission" date="2019-03" db="EMBL/GenBank/DDBJ databases">
        <title>Serratia marcescens strain N2 draft genome.</title>
        <authorList>
            <person name="Yassin A."/>
            <person name="El-Kenawy N."/>
            <person name="Youssef N.H."/>
        </authorList>
    </citation>
    <scope>NUCLEOTIDE SEQUENCE [LARGE SCALE GENOMIC DNA]</scope>
    <source>
        <strain evidence="1">N2</strain>
    </source>
</reference>
<dbReference type="RefSeq" id="WP_212563114.1">
    <property type="nucleotide sequence ID" value="NZ_SPSG02000032.1"/>
</dbReference>
<gene>
    <name evidence="1" type="ORF">E0L31_07170</name>
</gene>
<dbReference type="GO" id="GO:0005524">
    <property type="term" value="F:ATP binding"/>
    <property type="evidence" value="ECO:0007669"/>
    <property type="project" value="UniProtKB-KW"/>
</dbReference>
<protein>
    <submittedName>
        <fullName evidence="1">ATP-binding protein</fullName>
    </submittedName>
</protein>